<dbReference type="EMBL" id="JBHRXJ010000002">
    <property type="protein sequence ID" value="MFC3527080.1"/>
    <property type="molecule type" value="Genomic_DNA"/>
</dbReference>
<dbReference type="Pfam" id="PF09098">
    <property type="entry name" value="Dehyd-heme_bind"/>
    <property type="match status" value="1"/>
</dbReference>
<feature type="domain" description="Quinohemoprotein amine dehydrogenase alpha subunit" evidence="3">
    <location>
        <begin position="299"/>
        <end position="374"/>
    </location>
</feature>
<evidence type="ECO:0000259" key="5">
    <source>
        <dbReference type="Pfam" id="PF14930"/>
    </source>
</evidence>
<dbReference type="InterPro" id="IPR023887">
    <property type="entry name" value="QH-AmDH_asu"/>
</dbReference>
<dbReference type="Pfam" id="PF09100">
    <property type="entry name" value="Qn_am_d_aIV"/>
    <property type="match status" value="1"/>
</dbReference>
<dbReference type="InterPro" id="IPR014756">
    <property type="entry name" value="Ig_E-set"/>
</dbReference>
<evidence type="ECO:0000256" key="1">
    <source>
        <dbReference type="SAM" id="SignalP"/>
    </source>
</evidence>
<evidence type="ECO:0000313" key="6">
    <source>
        <dbReference type="EMBL" id="MFC3527080.1"/>
    </source>
</evidence>
<name>A0ABV7R2T3_9RHOB</name>
<keyword evidence="7" id="KW-1185">Reference proteome</keyword>
<dbReference type="NCBIfam" id="TIGR03908">
    <property type="entry name" value="QH_alpha"/>
    <property type="match status" value="1"/>
</dbReference>
<feature type="chain" id="PRO_5046437984" evidence="1">
    <location>
        <begin position="24"/>
        <end position="513"/>
    </location>
</feature>
<dbReference type="SUPFAM" id="SSF81296">
    <property type="entry name" value="E set domains"/>
    <property type="match status" value="2"/>
</dbReference>
<feature type="signal peptide" evidence="1">
    <location>
        <begin position="1"/>
        <end position="23"/>
    </location>
</feature>
<dbReference type="InterPro" id="IPR015184">
    <property type="entry name" value="QH-AmDH_asu_dom_IV"/>
</dbReference>
<gene>
    <name evidence="6" type="primary">peaA</name>
    <name evidence="6" type="ORF">ACFOMH_02765</name>
</gene>
<dbReference type="SUPFAM" id="SSF69298">
    <property type="entry name" value="Quinohemoprotein amine dehydrogenase A chain, domain 3"/>
    <property type="match status" value="1"/>
</dbReference>
<proteinExistence type="predicted"/>
<dbReference type="Proteomes" id="UP001595721">
    <property type="component" value="Unassembled WGS sequence"/>
</dbReference>
<dbReference type="Pfam" id="PF14930">
    <property type="entry name" value="Qn_am_d_aII"/>
    <property type="match status" value="1"/>
</dbReference>
<dbReference type="InterPro" id="IPR015183">
    <property type="entry name" value="QH-AmDH_asu_dom_III"/>
</dbReference>
<dbReference type="Gene3D" id="2.60.40.10">
    <property type="entry name" value="Immunoglobulins"/>
    <property type="match status" value="2"/>
</dbReference>
<organism evidence="6 7">
    <name type="scientific">Paracoccus mangrovi</name>
    <dbReference type="NCBI Taxonomy" id="1715645"/>
    <lineage>
        <taxon>Bacteria</taxon>
        <taxon>Pseudomonadati</taxon>
        <taxon>Pseudomonadota</taxon>
        <taxon>Alphaproteobacteria</taxon>
        <taxon>Rhodobacterales</taxon>
        <taxon>Paracoccaceae</taxon>
        <taxon>Paracoccus</taxon>
    </lineage>
</organism>
<feature type="domain" description="Quinohemoprotein amine dehydrogenase alpha subunit" evidence="4">
    <location>
        <begin position="380"/>
        <end position="512"/>
    </location>
</feature>
<dbReference type="SUPFAM" id="SSF46626">
    <property type="entry name" value="Cytochrome c"/>
    <property type="match status" value="2"/>
</dbReference>
<protein>
    <submittedName>
        <fullName evidence="6">Quinohemoprotein amine dehydrogenase subunit alpha</fullName>
    </submittedName>
</protein>
<dbReference type="InterPro" id="IPR036718">
    <property type="entry name" value="H-AmDH_asu_dom2_sf"/>
</dbReference>
<feature type="domain" description="Quinohemoprotein amine dehydrogenase alpha subunit" evidence="5">
    <location>
        <begin position="197"/>
        <end position="295"/>
    </location>
</feature>
<evidence type="ECO:0000313" key="7">
    <source>
        <dbReference type="Proteomes" id="UP001595721"/>
    </source>
</evidence>
<comment type="caution">
    <text evidence="6">The sequence shown here is derived from an EMBL/GenBank/DDBJ whole genome shotgun (WGS) entry which is preliminary data.</text>
</comment>
<dbReference type="Gene3D" id="1.10.760.10">
    <property type="entry name" value="Cytochrome c-like domain"/>
    <property type="match status" value="1"/>
</dbReference>
<evidence type="ECO:0000259" key="2">
    <source>
        <dbReference type="Pfam" id="PF09098"/>
    </source>
</evidence>
<reference evidence="7" key="1">
    <citation type="journal article" date="2019" name="Int. J. Syst. Evol. Microbiol.">
        <title>The Global Catalogue of Microorganisms (GCM) 10K type strain sequencing project: providing services to taxonomists for standard genome sequencing and annotation.</title>
        <authorList>
            <consortium name="The Broad Institute Genomics Platform"/>
            <consortium name="The Broad Institute Genome Sequencing Center for Infectious Disease"/>
            <person name="Wu L."/>
            <person name="Ma J."/>
        </authorList>
    </citation>
    <scope>NUCLEOTIDE SEQUENCE [LARGE SCALE GENOMIC DNA]</scope>
    <source>
        <strain evidence="7">KCTC 42899</strain>
    </source>
</reference>
<feature type="domain" description="Quinohemoprotein amine dehydrogenase alpha subunit haem binding" evidence="2">
    <location>
        <begin position="25"/>
        <end position="187"/>
    </location>
</feature>
<accession>A0ABV7R2T3</accession>
<dbReference type="InterPro" id="IPR013783">
    <property type="entry name" value="Ig-like_fold"/>
</dbReference>
<sequence length="513" mass="54936">MKPLTRTALVSAAALLTALPAWAVSGQDVLENTCAACHVQRPDGGWERIDAARKTPEGWDMTVTRMMHNHGVALTPEERAAVVRYLADTRGLTVAETEGRRYILEREPVAVDEGPNTQMTQTCGRCHSYARVALQRRTPEDWAHLVNFHLGQFPTLEYQALARDRDWWGIAQAEIIPFLAKTYPLGDAPAPFAGDASGEYVLAGRQPGVGDYSGKLVLARNGADYDVTMTLDFADASRSFTGTGRILGAGEWRATLTDGTTTIRQVASLTEGGHVSGRWYEAESDVTGGRIEALRRDSAPQIIAAFPRRLKLGEETRVTLAGAGLSDQLTLPEGVSGSVESVKDGVTTLKLTAKGAPGPVAIGLGGQSIDLIAYEKPDRITIVPDMAMARIGGNGGPIPKTPAQFEAMGWLNGPDGQPATDDDIALGVFPAQWRTDNFNEEAVKMEDAKYAGSISESGLFMPADAGPNPERPMMTNNAGNLKVIATVDAGDAPLTAEAHLYATVQRFVDAPIR</sequence>
<keyword evidence="1" id="KW-0732">Signal</keyword>
<dbReference type="InterPro" id="IPR009111">
    <property type="entry name" value="QH-AmDH_asu_dom2"/>
</dbReference>
<dbReference type="InterPro" id="IPR036909">
    <property type="entry name" value="Cyt_c-like_dom_sf"/>
</dbReference>
<dbReference type="RefSeq" id="WP_377742471.1">
    <property type="nucleotide sequence ID" value="NZ_JBHRXJ010000002.1"/>
</dbReference>
<dbReference type="InterPro" id="IPR015182">
    <property type="entry name" value="QH-AmDH_asu_heme-bd_dom"/>
</dbReference>
<dbReference type="Gene3D" id="2.40.128.120">
    <property type="entry name" value="Quinohemoprotein amine dehydrogenase alpha subunit, domain 2"/>
    <property type="match status" value="1"/>
</dbReference>
<evidence type="ECO:0000259" key="3">
    <source>
        <dbReference type="Pfam" id="PF09099"/>
    </source>
</evidence>
<dbReference type="Pfam" id="PF09099">
    <property type="entry name" value="Qn_am_d_aIII"/>
    <property type="match status" value="1"/>
</dbReference>
<evidence type="ECO:0000259" key="4">
    <source>
        <dbReference type="Pfam" id="PF09100"/>
    </source>
</evidence>